<keyword evidence="1 2" id="KW-0694">RNA-binding</keyword>
<sequence length="264" mass="29869">MPPPHKRAKKNWEDSGSESSSEESEEQVVDVKEEVKEEPSDQETKANEKQGEENPYLFTKNQGSFDNDKTVFVGQLPKSITAPQIRSLFTRSGEISRVVIMKFKDTGKPMGSAFVEFGQTEGAANAIARNGENYKSKKLRINMASQKPTKPALHANLSSRDRDARLVYVGNLNFKTERPQIIQFFKHCGKIQSIDLPLWKDSGRKRGFAMVEFLDPKSIAAALKLDGTELDGREVVIQQRSDNRGTKPVKERPFIGRKRERKEK</sequence>
<dbReference type="PANTHER" id="PTHR23236:SF11">
    <property type="entry name" value="EUKARYOTIC TRANSLATION INITIATION FACTOR 4H"/>
    <property type="match status" value="1"/>
</dbReference>
<dbReference type="PROSITE" id="PS50102">
    <property type="entry name" value="RRM"/>
    <property type="match status" value="2"/>
</dbReference>
<dbReference type="InterPro" id="IPR035979">
    <property type="entry name" value="RBD_domain_sf"/>
</dbReference>
<feature type="compositionally biased region" description="Basic and acidic residues" evidence="3">
    <location>
        <begin position="241"/>
        <end position="254"/>
    </location>
</feature>
<feature type="domain" description="RRM" evidence="4">
    <location>
        <begin position="165"/>
        <end position="242"/>
    </location>
</feature>
<dbReference type="PANTHER" id="PTHR23236">
    <property type="entry name" value="EUKARYOTIC TRANSLATION INITIATION FACTOR 4B/4H"/>
    <property type="match status" value="1"/>
</dbReference>
<organism evidence="5">
    <name type="scientific">Vannella robusta</name>
    <dbReference type="NCBI Taxonomy" id="1487602"/>
    <lineage>
        <taxon>Eukaryota</taxon>
        <taxon>Amoebozoa</taxon>
        <taxon>Discosea</taxon>
        <taxon>Flabellinia</taxon>
        <taxon>Vannellidae</taxon>
        <taxon>Vannella</taxon>
    </lineage>
</organism>
<feature type="compositionally biased region" description="Basic and acidic residues" evidence="3">
    <location>
        <begin position="29"/>
        <end position="52"/>
    </location>
</feature>
<reference evidence="5" key="1">
    <citation type="submission" date="2021-01" db="EMBL/GenBank/DDBJ databases">
        <authorList>
            <person name="Corre E."/>
            <person name="Pelletier E."/>
            <person name="Niang G."/>
            <person name="Scheremetjew M."/>
            <person name="Finn R."/>
            <person name="Kale V."/>
            <person name="Holt S."/>
            <person name="Cochrane G."/>
            <person name="Meng A."/>
            <person name="Brown T."/>
            <person name="Cohen L."/>
        </authorList>
    </citation>
    <scope>NUCLEOTIDE SEQUENCE</scope>
    <source>
        <strain evidence="5">DIVA3 518/3/11/1/6</strain>
    </source>
</reference>
<protein>
    <recommendedName>
        <fullName evidence="4">RRM domain-containing protein</fullName>
    </recommendedName>
</protein>
<feature type="region of interest" description="Disordered" evidence="3">
    <location>
        <begin position="1"/>
        <end position="63"/>
    </location>
</feature>
<dbReference type="InterPro" id="IPR012677">
    <property type="entry name" value="Nucleotide-bd_a/b_plait_sf"/>
</dbReference>
<dbReference type="SUPFAM" id="SSF54928">
    <property type="entry name" value="RNA-binding domain, RBD"/>
    <property type="match status" value="2"/>
</dbReference>
<dbReference type="GO" id="GO:0003723">
    <property type="term" value="F:RNA binding"/>
    <property type="evidence" value="ECO:0007669"/>
    <property type="project" value="UniProtKB-UniRule"/>
</dbReference>
<dbReference type="InterPro" id="IPR000504">
    <property type="entry name" value="RRM_dom"/>
</dbReference>
<evidence type="ECO:0000256" key="2">
    <source>
        <dbReference type="PROSITE-ProRule" id="PRU00176"/>
    </source>
</evidence>
<gene>
    <name evidence="5" type="ORF">VSP0166_LOCUS10808</name>
</gene>
<dbReference type="Gene3D" id="3.30.70.330">
    <property type="match status" value="2"/>
</dbReference>
<evidence type="ECO:0000313" key="5">
    <source>
        <dbReference type="EMBL" id="CAE2225166.1"/>
    </source>
</evidence>
<dbReference type="CDD" id="cd00590">
    <property type="entry name" value="RRM_SF"/>
    <property type="match status" value="1"/>
</dbReference>
<name>A0A7S4ICD7_9EUKA</name>
<evidence type="ECO:0000259" key="4">
    <source>
        <dbReference type="PROSITE" id="PS50102"/>
    </source>
</evidence>
<accession>A0A7S4ICD7</accession>
<feature type="domain" description="RRM" evidence="4">
    <location>
        <begin position="69"/>
        <end position="146"/>
    </location>
</feature>
<feature type="region of interest" description="Disordered" evidence="3">
    <location>
        <begin position="238"/>
        <end position="264"/>
    </location>
</feature>
<dbReference type="EMBL" id="HBKP01015245">
    <property type="protein sequence ID" value="CAE2225166.1"/>
    <property type="molecule type" value="Transcribed_RNA"/>
</dbReference>
<feature type="compositionally biased region" description="Basic residues" evidence="3">
    <location>
        <begin position="255"/>
        <end position="264"/>
    </location>
</feature>
<dbReference type="SMART" id="SM00360">
    <property type="entry name" value="RRM"/>
    <property type="match status" value="2"/>
</dbReference>
<proteinExistence type="predicted"/>
<dbReference type="Pfam" id="PF00076">
    <property type="entry name" value="RRM_1"/>
    <property type="match status" value="2"/>
</dbReference>
<evidence type="ECO:0000256" key="3">
    <source>
        <dbReference type="SAM" id="MobiDB-lite"/>
    </source>
</evidence>
<evidence type="ECO:0000256" key="1">
    <source>
        <dbReference type="ARBA" id="ARBA00022884"/>
    </source>
</evidence>
<dbReference type="AlphaFoldDB" id="A0A7S4ICD7"/>